<dbReference type="SUPFAM" id="SSF55666">
    <property type="entry name" value="Ribonuclease PH domain 2-like"/>
    <property type="match status" value="2"/>
</dbReference>
<dbReference type="GO" id="GO:0000965">
    <property type="term" value="P:mitochondrial RNA 3'-end processing"/>
    <property type="evidence" value="ECO:0007669"/>
    <property type="project" value="TreeGrafter"/>
</dbReference>
<dbReference type="Gene3D" id="3.30.1370.10">
    <property type="entry name" value="K Homology domain, type 1"/>
    <property type="match status" value="1"/>
</dbReference>
<dbReference type="InterPro" id="IPR036612">
    <property type="entry name" value="KH_dom_type_1_sf"/>
</dbReference>
<dbReference type="InterPro" id="IPR036345">
    <property type="entry name" value="ExoRNase_PH_dom2_sf"/>
</dbReference>
<evidence type="ECO:0000256" key="7">
    <source>
        <dbReference type="ARBA" id="ARBA00031451"/>
    </source>
</evidence>
<keyword evidence="5" id="KW-0548">Nucleotidyltransferase</keyword>
<name>A0AAW1CJG1_9HEMI</name>
<dbReference type="FunFam" id="2.40.50.140:FF:000113">
    <property type="entry name" value="polyribonucleotide nucleotidyltransferase 1, mitochondrial"/>
    <property type="match status" value="1"/>
</dbReference>
<evidence type="ECO:0000259" key="9">
    <source>
        <dbReference type="PROSITE" id="PS50126"/>
    </source>
</evidence>
<dbReference type="InterPro" id="IPR004088">
    <property type="entry name" value="KH_dom_type_1"/>
</dbReference>
<keyword evidence="11" id="KW-1185">Reference proteome</keyword>
<dbReference type="Pfam" id="PF00013">
    <property type="entry name" value="KH_1"/>
    <property type="match status" value="1"/>
</dbReference>
<dbReference type="InterPro" id="IPR003029">
    <property type="entry name" value="S1_domain"/>
</dbReference>
<dbReference type="GO" id="GO:0005739">
    <property type="term" value="C:mitochondrion"/>
    <property type="evidence" value="ECO:0007669"/>
    <property type="project" value="TreeGrafter"/>
</dbReference>
<dbReference type="SUPFAM" id="SSF54791">
    <property type="entry name" value="Eukaryotic type KH-domain (KH-domain type I)"/>
    <property type="match status" value="1"/>
</dbReference>
<dbReference type="SUPFAM" id="SSF50249">
    <property type="entry name" value="Nucleic acid-binding proteins"/>
    <property type="match status" value="1"/>
</dbReference>
<evidence type="ECO:0000256" key="6">
    <source>
        <dbReference type="ARBA" id="ARBA00022884"/>
    </source>
</evidence>
<dbReference type="EMBL" id="JAPXFL010000013">
    <property type="protein sequence ID" value="KAK9498230.1"/>
    <property type="molecule type" value="Genomic_DNA"/>
</dbReference>
<dbReference type="CDD" id="cd11364">
    <property type="entry name" value="RNase_PH_PNPase_2"/>
    <property type="match status" value="1"/>
</dbReference>
<gene>
    <name evidence="10" type="ORF">O3M35_004090</name>
</gene>
<dbReference type="NCBIfam" id="TIGR03591">
    <property type="entry name" value="polynuc_phos"/>
    <property type="match status" value="1"/>
</dbReference>
<evidence type="ECO:0000256" key="3">
    <source>
        <dbReference type="ARBA" id="ARBA00022490"/>
    </source>
</evidence>
<dbReference type="Pfam" id="PF01138">
    <property type="entry name" value="RNase_PH"/>
    <property type="match status" value="2"/>
</dbReference>
<dbReference type="PANTHER" id="PTHR11252">
    <property type="entry name" value="POLYRIBONUCLEOTIDE NUCLEOTIDYLTRANSFERASE"/>
    <property type="match status" value="1"/>
</dbReference>
<dbReference type="Pfam" id="PF03726">
    <property type="entry name" value="PNPase"/>
    <property type="match status" value="1"/>
</dbReference>
<dbReference type="FunFam" id="3.30.1370.10:FF:000001">
    <property type="entry name" value="Polyribonucleotide nucleotidyltransferase"/>
    <property type="match status" value="1"/>
</dbReference>
<dbReference type="InterPro" id="IPR015848">
    <property type="entry name" value="PNPase_PH_RNA-bd_bac/org-type"/>
</dbReference>
<dbReference type="PROSITE" id="PS50126">
    <property type="entry name" value="S1"/>
    <property type="match status" value="1"/>
</dbReference>
<proteinExistence type="inferred from homology"/>
<dbReference type="Gene3D" id="2.40.50.140">
    <property type="entry name" value="Nucleic acid-binding proteins"/>
    <property type="match status" value="1"/>
</dbReference>
<dbReference type="Proteomes" id="UP001461498">
    <property type="component" value="Unassembled WGS sequence"/>
</dbReference>
<dbReference type="GO" id="GO:0000175">
    <property type="term" value="F:3'-5'-RNA exonuclease activity"/>
    <property type="evidence" value="ECO:0007669"/>
    <property type="project" value="TreeGrafter"/>
</dbReference>
<evidence type="ECO:0000256" key="5">
    <source>
        <dbReference type="ARBA" id="ARBA00022695"/>
    </source>
</evidence>
<dbReference type="SUPFAM" id="SSF54211">
    <property type="entry name" value="Ribosomal protein S5 domain 2-like"/>
    <property type="match status" value="2"/>
</dbReference>
<dbReference type="FunFam" id="3.30.230.70:FF:000032">
    <property type="entry name" value="Polyribonucleotide nucleotidyltransferase 1"/>
    <property type="match status" value="1"/>
</dbReference>
<reference evidence="10 11" key="1">
    <citation type="submission" date="2022-12" db="EMBL/GenBank/DDBJ databases">
        <title>Chromosome-level genome assembly of true bugs.</title>
        <authorList>
            <person name="Ma L."/>
            <person name="Li H."/>
        </authorList>
    </citation>
    <scope>NUCLEOTIDE SEQUENCE [LARGE SCALE GENOMIC DNA]</scope>
    <source>
        <strain evidence="10">Lab_2022b</strain>
    </source>
</reference>
<dbReference type="Gene3D" id="3.30.230.70">
    <property type="entry name" value="GHMP Kinase, N-terminal domain"/>
    <property type="match status" value="2"/>
</dbReference>
<dbReference type="GO" id="GO:0004654">
    <property type="term" value="F:polyribonucleotide nucleotidyltransferase activity"/>
    <property type="evidence" value="ECO:0007669"/>
    <property type="project" value="UniProtKB-EC"/>
</dbReference>
<evidence type="ECO:0000256" key="1">
    <source>
        <dbReference type="ARBA" id="ARBA00007404"/>
    </source>
</evidence>
<dbReference type="InterPro" id="IPR012162">
    <property type="entry name" value="PNPase"/>
</dbReference>
<protein>
    <recommendedName>
        <fullName evidence="2">polyribonucleotide nucleotidyltransferase</fullName>
        <ecNumber evidence="2">2.7.7.8</ecNumber>
    </recommendedName>
    <alternativeName>
        <fullName evidence="7">Polynucleotide phosphorylase 1</fullName>
    </alternativeName>
</protein>
<evidence type="ECO:0000256" key="4">
    <source>
        <dbReference type="ARBA" id="ARBA00022679"/>
    </source>
</evidence>
<evidence type="ECO:0000313" key="11">
    <source>
        <dbReference type="Proteomes" id="UP001461498"/>
    </source>
</evidence>
<dbReference type="InterPro" id="IPR015847">
    <property type="entry name" value="ExoRNase_PH_dom2"/>
</dbReference>
<dbReference type="InterPro" id="IPR012340">
    <property type="entry name" value="NA-bd_OB-fold"/>
</dbReference>
<dbReference type="FunFam" id="3.30.230.70:FF:000001">
    <property type="entry name" value="Polyribonucleotide nucleotidyltransferase"/>
    <property type="match status" value="1"/>
</dbReference>
<feature type="domain" description="S1 motif" evidence="9">
    <location>
        <begin position="664"/>
        <end position="735"/>
    </location>
</feature>
<dbReference type="InterPro" id="IPR036456">
    <property type="entry name" value="PNPase_PH_RNA-bd_sf"/>
</dbReference>
<dbReference type="SUPFAM" id="SSF46915">
    <property type="entry name" value="Polynucleotide phosphorylase/guanosine pentaphosphate synthase (PNPase/GPSI), domain 3"/>
    <property type="match status" value="1"/>
</dbReference>
<keyword evidence="3" id="KW-0963">Cytoplasm</keyword>
<dbReference type="PANTHER" id="PTHR11252:SF0">
    <property type="entry name" value="POLYRIBONUCLEOTIDE NUCLEOTIDYLTRANSFERASE 1, MITOCHONDRIAL"/>
    <property type="match status" value="1"/>
</dbReference>
<dbReference type="InterPro" id="IPR001247">
    <property type="entry name" value="ExoRNase_PH_dom1"/>
</dbReference>
<keyword evidence="4" id="KW-0808">Transferase</keyword>
<dbReference type="Pfam" id="PF03725">
    <property type="entry name" value="RNase_PH_C"/>
    <property type="match status" value="1"/>
</dbReference>
<dbReference type="AlphaFoldDB" id="A0AAW1CJG1"/>
<dbReference type="SMART" id="SM00322">
    <property type="entry name" value="KH"/>
    <property type="match status" value="1"/>
</dbReference>
<evidence type="ECO:0000256" key="8">
    <source>
        <dbReference type="PROSITE-ProRule" id="PRU00117"/>
    </source>
</evidence>
<evidence type="ECO:0000256" key="2">
    <source>
        <dbReference type="ARBA" id="ARBA00012416"/>
    </source>
</evidence>
<dbReference type="GO" id="GO:0000958">
    <property type="term" value="P:mitochondrial mRNA catabolic process"/>
    <property type="evidence" value="ECO:0007669"/>
    <property type="project" value="TreeGrafter"/>
</dbReference>
<dbReference type="PIRSF" id="PIRSF005499">
    <property type="entry name" value="PNPase"/>
    <property type="match status" value="1"/>
</dbReference>
<dbReference type="InterPro" id="IPR004087">
    <property type="entry name" value="KH_dom"/>
</dbReference>
<organism evidence="10 11">
    <name type="scientific">Rhynocoris fuscipes</name>
    <dbReference type="NCBI Taxonomy" id="488301"/>
    <lineage>
        <taxon>Eukaryota</taxon>
        <taxon>Metazoa</taxon>
        <taxon>Ecdysozoa</taxon>
        <taxon>Arthropoda</taxon>
        <taxon>Hexapoda</taxon>
        <taxon>Insecta</taxon>
        <taxon>Pterygota</taxon>
        <taxon>Neoptera</taxon>
        <taxon>Paraneoptera</taxon>
        <taxon>Hemiptera</taxon>
        <taxon>Heteroptera</taxon>
        <taxon>Panheteroptera</taxon>
        <taxon>Cimicomorpha</taxon>
        <taxon>Reduviidae</taxon>
        <taxon>Harpactorinae</taxon>
        <taxon>Harpactorini</taxon>
        <taxon>Rhynocoris</taxon>
    </lineage>
</organism>
<dbReference type="NCBIfam" id="NF008805">
    <property type="entry name" value="PRK11824.1"/>
    <property type="match status" value="1"/>
</dbReference>
<dbReference type="InterPro" id="IPR020568">
    <property type="entry name" value="Ribosomal_Su5_D2-typ_SF"/>
</dbReference>
<comment type="similarity">
    <text evidence="1">Belongs to the polyribonucleotide nucleotidyltransferase family.</text>
</comment>
<accession>A0AAW1CJG1</accession>
<evidence type="ECO:0000313" key="10">
    <source>
        <dbReference type="EMBL" id="KAK9498230.1"/>
    </source>
</evidence>
<dbReference type="PROSITE" id="PS50084">
    <property type="entry name" value="KH_TYPE_1"/>
    <property type="match status" value="1"/>
</dbReference>
<dbReference type="EC" id="2.7.7.8" evidence="2"/>
<sequence>MFRTYFKHINVFKSSVNICLRKFSNDIYEVRIPFNNRSDIIISTSKYAGFADGAAVVRQGDTSVLVTVVGRQKTGTSSFVPLTVDYRQKAAAAGRIPTSHHRRETLPTEQEILVSRMIDRSIRPLFLPALNNHEVQIICNVLAVDGIHDPEILCVNAASTALALSHIPWNGPVGSLRLGFLDDEVIISPTKRDLIESKLNMIVTAAPQNLVVMLEASADNILQQDFLKSIKKGVKECQKVISAIQEIVKARGKPKAESQSPETNQELINKISSLSRDKLQDIFTNYSHDKISRDEAIKELRANVLEDIKLNTPDLYDSAGDVFSDYTKHILRELVLENELRCDGRKATELRPISAEVDLYFPLHGSALYQRGQTQVLCTVSLDSLSSAIQMDPIQMLTSGLKEKNFFVHYEFPPYAVKEIGRVGPAVRREIGHGALAEKGLKPVVPKDFPFTIRLTSEVLQSNGSSSMATVCAGSMALMDAGVPISNPAAGVAIGLVTKYNDNDTKHLKKYKLLTDILGIEDYMGDMDFKIAGTKKGINALQADIKIPGLPLKVVMEAVQAGCEAKSAIIDIMNNTIREPRKDKKSSWPVTETIDIPASKRGKFIGLGGINLKKLFVSTGVQINFDDESGLYHMFAPNQFAMKEAKEYISQILASEREPTLEFGAIYTAKIVEIRESGLMVTLYPGMNPTLLHLSQLDHRKVSDARVLDFKEGQEIQVKYFGKDPVSGQMRLSRKVLLPPSSTVKNLQKE</sequence>
<dbReference type="GO" id="GO:0005829">
    <property type="term" value="C:cytosol"/>
    <property type="evidence" value="ECO:0007669"/>
    <property type="project" value="TreeGrafter"/>
</dbReference>
<keyword evidence="6 8" id="KW-0694">RNA-binding</keyword>
<dbReference type="InterPro" id="IPR027408">
    <property type="entry name" value="PNPase/RNase_PH_dom_sf"/>
</dbReference>
<dbReference type="CDD" id="cd09033">
    <property type="entry name" value="KH-I_PNPT1"/>
    <property type="match status" value="1"/>
</dbReference>
<comment type="caution">
    <text evidence="10">The sequence shown here is derived from an EMBL/GenBank/DDBJ whole genome shotgun (WGS) entry which is preliminary data.</text>
</comment>
<dbReference type="GO" id="GO:0003723">
    <property type="term" value="F:RNA binding"/>
    <property type="evidence" value="ECO:0007669"/>
    <property type="project" value="UniProtKB-UniRule"/>
</dbReference>